<comment type="caution">
    <text evidence="1">The sequence shown here is derived from an EMBL/GenBank/DDBJ whole genome shotgun (WGS) entry which is preliminary data.</text>
</comment>
<name>A0ABS0U0J3_9GAMM</name>
<sequence length="73" mass="8382">MYRTATQVSRVSNKLAGSFSYYANAQDAIDTGLFCQKLVDDYWTGDERFDFLGQPFVIKSREELNPEEYSIAN</sequence>
<evidence type="ECO:0000313" key="2">
    <source>
        <dbReference type="Proteomes" id="UP000696184"/>
    </source>
</evidence>
<gene>
    <name evidence="1" type="ORF">H8A87_01110</name>
</gene>
<dbReference type="EMBL" id="JACOII010000008">
    <property type="protein sequence ID" value="MBI6547385.1"/>
    <property type="molecule type" value="Genomic_DNA"/>
</dbReference>
<evidence type="ECO:0000313" key="1">
    <source>
        <dbReference type="EMBL" id="MBI6547385.1"/>
    </source>
</evidence>
<proteinExistence type="predicted"/>
<keyword evidence="2" id="KW-1185">Reference proteome</keyword>
<reference evidence="1 2" key="1">
    <citation type="submission" date="2020-08" db="EMBL/GenBank/DDBJ databases">
        <title>Description of Xenorhabdus lircayensis sp. nov., the symbiotic bacterium associated with the entomopathogenic nematode Steirnernema unicornum.</title>
        <authorList>
            <person name="Castaneda-Alvarez C."/>
            <person name="Prodan S."/>
            <person name="Zamorano A."/>
            <person name="San-Blas E."/>
            <person name="Aballay E."/>
        </authorList>
    </citation>
    <scope>NUCLEOTIDE SEQUENCE [LARGE SCALE GENOMIC DNA]</scope>
    <source>
        <strain evidence="1 2">VLS</strain>
    </source>
</reference>
<protein>
    <submittedName>
        <fullName evidence="1">Uncharacterized protein</fullName>
    </submittedName>
</protein>
<dbReference type="RefSeq" id="WP_198688193.1">
    <property type="nucleotide sequence ID" value="NZ_CAWPUD010000082.1"/>
</dbReference>
<dbReference type="Proteomes" id="UP000696184">
    <property type="component" value="Unassembled WGS sequence"/>
</dbReference>
<organism evidence="1 2">
    <name type="scientific">Xenorhabdus lircayensis</name>
    <dbReference type="NCBI Taxonomy" id="2763499"/>
    <lineage>
        <taxon>Bacteria</taxon>
        <taxon>Pseudomonadati</taxon>
        <taxon>Pseudomonadota</taxon>
        <taxon>Gammaproteobacteria</taxon>
        <taxon>Enterobacterales</taxon>
        <taxon>Morganellaceae</taxon>
        <taxon>Xenorhabdus</taxon>
    </lineage>
</organism>
<accession>A0ABS0U0J3</accession>